<organism evidence="1 2">
    <name type="scientific">Paraphaeosphaeria sporulosa</name>
    <dbReference type="NCBI Taxonomy" id="1460663"/>
    <lineage>
        <taxon>Eukaryota</taxon>
        <taxon>Fungi</taxon>
        <taxon>Dikarya</taxon>
        <taxon>Ascomycota</taxon>
        <taxon>Pezizomycotina</taxon>
        <taxon>Dothideomycetes</taxon>
        <taxon>Pleosporomycetidae</taxon>
        <taxon>Pleosporales</taxon>
        <taxon>Massarineae</taxon>
        <taxon>Didymosphaeriaceae</taxon>
        <taxon>Paraphaeosphaeria</taxon>
    </lineage>
</organism>
<proteinExistence type="predicted"/>
<sequence length="165" mass="18994">MSYDANTAWLADQPASLAGLQIRLKTVKHKSLTRCPAFGHTATPQQATHLDKQFFSSRPIFTSEYELRWRIVFLCLVTARNLSSTLAIRVSWRKCHHSLRDIVWNTVAGYDVGKPRRDPTSHPKLIARAQQRARRSRIRLRYRGFHHGRTAASHEQVRPAKQLVS</sequence>
<dbReference type="AlphaFoldDB" id="A0A177C7J7"/>
<evidence type="ECO:0000313" key="2">
    <source>
        <dbReference type="Proteomes" id="UP000077069"/>
    </source>
</evidence>
<dbReference type="EMBL" id="KV441554">
    <property type="protein sequence ID" value="OAG03724.1"/>
    <property type="molecule type" value="Genomic_DNA"/>
</dbReference>
<dbReference type="GeneID" id="28771182"/>
<keyword evidence="2" id="KW-1185">Reference proteome</keyword>
<accession>A0A177C7J7</accession>
<reference evidence="1 2" key="1">
    <citation type="submission" date="2016-05" db="EMBL/GenBank/DDBJ databases">
        <title>Comparative analysis of secretome profiles of manganese(II)-oxidizing ascomycete fungi.</title>
        <authorList>
            <consortium name="DOE Joint Genome Institute"/>
            <person name="Zeiner C.A."/>
            <person name="Purvine S.O."/>
            <person name="Zink E.M."/>
            <person name="Wu S."/>
            <person name="Pasa-Tolic L."/>
            <person name="Chaput D.L."/>
            <person name="Haridas S."/>
            <person name="Grigoriev I.V."/>
            <person name="Santelli C.M."/>
            <person name="Hansel C.M."/>
        </authorList>
    </citation>
    <scope>NUCLEOTIDE SEQUENCE [LARGE SCALE GENOMIC DNA]</scope>
    <source>
        <strain evidence="1 2">AP3s5-JAC2a</strain>
    </source>
</reference>
<gene>
    <name evidence="1" type="ORF">CC84DRAFT_865052</name>
</gene>
<dbReference type="InParanoid" id="A0A177C7J7"/>
<evidence type="ECO:0000313" key="1">
    <source>
        <dbReference type="EMBL" id="OAG03724.1"/>
    </source>
</evidence>
<protein>
    <submittedName>
        <fullName evidence="1">Uncharacterized protein</fullName>
    </submittedName>
</protein>
<dbReference type="Proteomes" id="UP000077069">
    <property type="component" value="Unassembled WGS sequence"/>
</dbReference>
<dbReference type="RefSeq" id="XP_018034089.1">
    <property type="nucleotide sequence ID" value="XM_018187696.1"/>
</dbReference>
<name>A0A177C7J7_9PLEO</name>